<dbReference type="InterPro" id="IPR004358">
    <property type="entry name" value="Sig_transdc_His_kin-like_C"/>
</dbReference>
<organism evidence="7 8">
    <name type="scientific">Echinicola soli</name>
    <dbReference type="NCBI Taxonomy" id="2591634"/>
    <lineage>
        <taxon>Bacteria</taxon>
        <taxon>Pseudomonadati</taxon>
        <taxon>Bacteroidota</taxon>
        <taxon>Cytophagia</taxon>
        <taxon>Cytophagales</taxon>
        <taxon>Cyclobacteriaceae</taxon>
        <taxon>Echinicola</taxon>
    </lineage>
</organism>
<dbReference type="Proteomes" id="UP000316614">
    <property type="component" value="Chromosome"/>
</dbReference>
<dbReference type="Gene3D" id="3.30.565.10">
    <property type="entry name" value="Histidine kinase-like ATPase, C-terminal domain"/>
    <property type="match status" value="1"/>
</dbReference>
<dbReference type="InterPro" id="IPR036890">
    <property type="entry name" value="HATPase_C_sf"/>
</dbReference>
<dbReference type="InterPro" id="IPR036097">
    <property type="entry name" value="HisK_dim/P_sf"/>
</dbReference>
<dbReference type="InterPro" id="IPR035965">
    <property type="entry name" value="PAS-like_dom_sf"/>
</dbReference>
<comment type="catalytic activity">
    <reaction evidence="1">
        <text>ATP + protein L-histidine = ADP + protein N-phospho-L-histidine.</text>
        <dbReference type="EC" id="2.7.13.3"/>
    </reaction>
</comment>
<dbReference type="Gene3D" id="1.10.287.130">
    <property type="match status" value="1"/>
</dbReference>
<dbReference type="EMBL" id="CP041253">
    <property type="protein sequence ID" value="QDH78497.1"/>
    <property type="molecule type" value="Genomic_DNA"/>
</dbReference>
<reference evidence="7 8" key="1">
    <citation type="submission" date="2019-06" db="EMBL/GenBank/DDBJ databases">
        <title>Echinicola alkalisoli sp. nov. isolated from saline soil.</title>
        <authorList>
            <person name="Sun J.-Q."/>
            <person name="Xu L."/>
        </authorList>
    </citation>
    <scope>NUCLEOTIDE SEQUENCE [LARGE SCALE GENOMIC DNA]</scope>
    <source>
        <strain evidence="7 8">LN3S3</strain>
    </source>
</reference>
<dbReference type="EC" id="2.7.13.3" evidence="2"/>
<keyword evidence="8" id="KW-1185">Reference proteome</keyword>
<accession>A0A514CF87</accession>
<dbReference type="PANTHER" id="PTHR43304:SF1">
    <property type="entry name" value="PAC DOMAIN-CONTAINING PROTEIN"/>
    <property type="match status" value="1"/>
</dbReference>
<dbReference type="InterPro" id="IPR003594">
    <property type="entry name" value="HATPase_dom"/>
</dbReference>
<dbReference type="PRINTS" id="PR00344">
    <property type="entry name" value="BCTRLSENSOR"/>
</dbReference>
<dbReference type="KEGG" id="echi:FKX85_05395"/>
<dbReference type="Pfam" id="PF02518">
    <property type="entry name" value="HATPase_c"/>
    <property type="match status" value="1"/>
</dbReference>
<sequence>MVMKRRNMEPSMLTFRRFSFGEYQCIYQSSSLDPYIDQSDLKSFSAAFLCMPNPALEHIYQYFLMERSLSTFFFFSDGTFISVRLKGNVIKESDSALFNIMVSPVPNVDASLSGWILDMETQRFYSNLYNTKPQYHGDSDFISMLMRHYKGESREAFEQFITSMDQKTLPVDASKKLQLVKTPIENGRFYFFVELKDKRLESQPQFIPLKSEYFHQIGPRTLFYDFGSDQSKISLSGDTEEILGYHSKELEEFTVDRWHALIHPEDVGKRKTIDKREPSKPTGAWYRIRHGQGHYVFVYEAIYPYLDAVTGQERIFGKIRLASKWEYRQGEDVKIKHTFKELADCMPDLVYLYSENAKGEVEVRFLSGDTEEILGVDAGYFKKNVREIIDSFYSVDIPQEGRLLSNTKSSEASTMVFQVMLPNKEIRWLYSKSYPLREGDDAQIRLRNIVDMSSHRSIEEEAMGVQDQSTAGFDYIPLVIFQYNSQGTILKANRTLFQKTQITDRSKYIGRSIHEIYKDSTIYDTLLQGINKGFARYEGPFISFLNNSKYYVGLTVRKLENEDIYQAAFEDISEKDFVQRVLNEVATISAHFNDAEFFNQLVKLLSQKLNFTFCMVGEYVSQSNSIRSIAVAKSGELIDNFSYSLLNTPCYHAINGTEDDNVVIVPNQVAKKYPKDKFLQDEQLVSYCSTGIKDKSGKKLGILVLADRSPILNQNILINIISILGDRAGAELQRMRYEKELIASQQLYQSIAENFPKGTIDVLDRDLKYIYTEGSEYRNLQINPKHLIGAFHLAKYEADVAAHAKAHLEEVFGGKTVTYEISYNGENYKKIGVPLRNEEGEVTRALLVTQNISAYKIAEVEREKLIRDLSSHNEELQHFAYIVSHNLRAPIVNITSLLDLIDADNLSDEENKVLFDSLKDSTSILNTTLMDLIEVVSIKKKKLIKIDRINFDSIVNNIEKSLFRQLKDAKAKIHRDFEAAEINYVYSHLENFLLNFMTNAIKYSHPDRIPEIIIKTREEGDKCRITFTDNGIGIDLEKYGDRIFGLYQRFHNHVEGKGLGLYLIKEQIRSLDGEISVKSSEGEGTTFSVLLKNLPLP</sequence>
<evidence type="ECO:0000256" key="1">
    <source>
        <dbReference type="ARBA" id="ARBA00000085"/>
    </source>
</evidence>
<dbReference type="InterPro" id="IPR052162">
    <property type="entry name" value="Sensor_kinase/Photoreceptor"/>
</dbReference>
<dbReference type="SUPFAM" id="SSF47384">
    <property type="entry name" value="Homodimeric domain of signal transducing histidine kinase"/>
    <property type="match status" value="1"/>
</dbReference>
<dbReference type="PROSITE" id="PS50109">
    <property type="entry name" value="HIS_KIN"/>
    <property type="match status" value="1"/>
</dbReference>
<proteinExistence type="predicted"/>
<name>A0A514CF87_9BACT</name>
<dbReference type="OrthoDB" id="9766459at2"/>
<evidence type="ECO:0000256" key="3">
    <source>
        <dbReference type="ARBA" id="ARBA00022553"/>
    </source>
</evidence>
<keyword evidence="4" id="KW-0808">Transferase</keyword>
<evidence type="ECO:0000256" key="2">
    <source>
        <dbReference type="ARBA" id="ARBA00012438"/>
    </source>
</evidence>
<dbReference type="SUPFAM" id="SSF55874">
    <property type="entry name" value="ATPase domain of HSP90 chaperone/DNA topoisomerase II/histidine kinase"/>
    <property type="match status" value="1"/>
</dbReference>
<protein>
    <recommendedName>
        <fullName evidence="2">histidine kinase</fullName>
        <ecNumber evidence="2">2.7.13.3</ecNumber>
    </recommendedName>
</protein>
<dbReference type="SUPFAM" id="SSF55781">
    <property type="entry name" value="GAF domain-like"/>
    <property type="match status" value="1"/>
</dbReference>
<dbReference type="InterPro" id="IPR005467">
    <property type="entry name" value="His_kinase_dom"/>
</dbReference>
<gene>
    <name evidence="7" type="ORF">FKX85_05395</name>
</gene>
<evidence type="ECO:0000259" key="6">
    <source>
        <dbReference type="PROSITE" id="PS50109"/>
    </source>
</evidence>
<dbReference type="SUPFAM" id="SSF55785">
    <property type="entry name" value="PYP-like sensor domain (PAS domain)"/>
    <property type="match status" value="3"/>
</dbReference>
<dbReference type="AlphaFoldDB" id="A0A514CF87"/>
<dbReference type="InterPro" id="IPR013655">
    <property type="entry name" value="PAS_fold_3"/>
</dbReference>
<evidence type="ECO:0000313" key="7">
    <source>
        <dbReference type="EMBL" id="QDH78497.1"/>
    </source>
</evidence>
<dbReference type="SMART" id="SM00387">
    <property type="entry name" value="HATPase_c"/>
    <property type="match status" value="1"/>
</dbReference>
<keyword evidence="5" id="KW-0418">Kinase</keyword>
<dbReference type="PANTHER" id="PTHR43304">
    <property type="entry name" value="PHYTOCHROME-LIKE PROTEIN CPH1"/>
    <property type="match status" value="1"/>
</dbReference>
<keyword evidence="3" id="KW-0597">Phosphoprotein</keyword>
<dbReference type="Pfam" id="PF08447">
    <property type="entry name" value="PAS_3"/>
    <property type="match status" value="1"/>
</dbReference>
<evidence type="ECO:0000256" key="4">
    <source>
        <dbReference type="ARBA" id="ARBA00022679"/>
    </source>
</evidence>
<feature type="domain" description="Histidine kinase" evidence="6">
    <location>
        <begin position="882"/>
        <end position="1095"/>
    </location>
</feature>
<dbReference type="GO" id="GO:0000155">
    <property type="term" value="F:phosphorelay sensor kinase activity"/>
    <property type="evidence" value="ECO:0007669"/>
    <property type="project" value="InterPro"/>
</dbReference>
<evidence type="ECO:0000313" key="8">
    <source>
        <dbReference type="Proteomes" id="UP000316614"/>
    </source>
</evidence>
<evidence type="ECO:0000256" key="5">
    <source>
        <dbReference type="ARBA" id="ARBA00022777"/>
    </source>
</evidence>
<dbReference type="Gene3D" id="3.30.450.20">
    <property type="entry name" value="PAS domain"/>
    <property type="match status" value="3"/>
</dbReference>